<gene>
    <name evidence="2" type="ORF">QQX98_013331</name>
</gene>
<evidence type="ECO:0000256" key="1">
    <source>
        <dbReference type="SAM" id="MobiDB-lite"/>
    </source>
</evidence>
<comment type="caution">
    <text evidence="2">The sequence shown here is derived from an EMBL/GenBank/DDBJ whole genome shotgun (WGS) entry which is preliminary data.</text>
</comment>
<feature type="region of interest" description="Disordered" evidence="1">
    <location>
        <begin position="43"/>
        <end position="64"/>
    </location>
</feature>
<feature type="non-terminal residue" evidence="2">
    <location>
        <position position="1"/>
    </location>
</feature>
<protein>
    <recommendedName>
        <fullName evidence="4">Beta-tubulin</fullName>
    </recommendedName>
</protein>
<organism evidence="2 3">
    <name type="scientific">Neonectria punicea</name>
    <dbReference type="NCBI Taxonomy" id="979145"/>
    <lineage>
        <taxon>Eukaryota</taxon>
        <taxon>Fungi</taxon>
        <taxon>Dikarya</taxon>
        <taxon>Ascomycota</taxon>
        <taxon>Pezizomycotina</taxon>
        <taxon>Sordariomycetes</taxon>
        <taxon>Hypocreomycetidae</taxon>
        <taxon>Hypocreales</taxon>
        <taxon>Nectriaceae</taxon>
        <taxon>Neonectria</taxon>
    </lineage>
</organism>
<evidence type="ECO:0000313" key="2">
    <source>
        <dbReference type="EMBL" id="KAK7393889.1"/>
    </source>
</evidence>
<proteinExistence type="predicted"/>
<keyword evidence="3" id="KW-1185">Reference proteome</keyword>
<accession>A0ABR1GGL7</accession>
<sequence>AGSPFRPSCLPGPGPPPGRRRHRRCSQLGAAYRVVCGQRLHRPVVASASPGPHPAADCPGPRAV</sequence>
<evidence type="ECO:0008006" key="4">
    <source>
        <dbReference type="Google" id="ProtNLM"/>
    </source>
</evidence>
<dbReference type="Proteomes" id="UP001498476">
    <property type="component" value="Unassembled WGS sequence"/>
</dbReference>
<feature type="non-terminal residue" evidence="2">
    <location>
        <position position="64"/>
    </location>
</feature>
<name>A0ABR1GGL7_9HYPO</name>
<evidence type="ECO:0000313" key="3">
    <source>
        <dbReference type="Proteomes" id="UP001498476"/>
    </source>
</evidence>
<feature type="region of interest" description="Disordered" evidence="1">
    <location>
        <begin position="1"/>
        <end position="23"/>
    </location>
</feature>
<dbReference type="EMBL" id="JAZAVJ010000664">
    <property type="protein sequence ID" value="KAK7393889.1"/>
    <property type="molecule type" value="Genomic_DNA"/>
</dbReference>
<reference evidence="2 3" key="1">
    <citation type="journal article" date="2025" name="Microbiol. Resour. Announc.">
        <title>Draft genome sequences for Neonectria magnoliae and Neonectria punicea, canker pathogens of Liriodendron tulipifera and Acer saccharum in West Virginia.</title>
        <authorList>
            <person name="Petronek H.M."/>
            <person name="Kasson M.T."/>
            <person name="Metheny A.M."/>
            <person name="Stauder C.M."/>
            <person name="Lovett B."/>
            <person name="Lynch S.C."/>
            <person name="Garnas J.R."/>
            <person name="Kasson L.R."/>
            <person name="Stajich J.E."/>
        </authorList>
    </citation>
    <scope>NUCLEOTIDE SEQUENCE [LARGE SCALE GENOMIC DNA]</scope>
    <source>
        <strain evidence="2 3">NRRL 64653</strain>
    </source>
</reference>